<gene>
    <name evidence="1" type="ORF">SAMN04489730_1363</name>
</gene>
<evidence type="ECO:0000313" key="2">
    <source>
        <dbReference type="Proteomes" id="UP000182740"/>
    </source>
</evidence>
<keyword evidence="2" id="KW-1185">Reference proteome</keyword>
<proteinExistence type="predicted"/>
<dbReference type="Proteomes" id="UP000182740">
    <property type="component" value="Unassembled WGS sequence"/>
</dbReference>
<organism evidence="1 2">
    <name type="scientific">Amycolatopsis australiensis</name>
    <dbReference type="NCBI Taxonomy" id="546364"/>
    <lineage>
        <taxon>Bacteria</taxon>
        <taxon>Bacillati</taxon>
        <taxon>Actinomycetota</taxon>
        <taxon>Actinomycetes</taxon>
        <taxon>Pseudonocardiales</taxon>
        <taxon>Pseudonocardiaceae</taxon>
        <taxon>Amycolatopsis</taxon>
    </lineage>
</organism>
<dbReference type="STRING" id="546364.SAMN04489730_1363"/>
<dbReference type="RefSeq" id="WP_072475443.1">
    <property type="nucleotide sequence ID" value="NZ_FPJG01000006.1"/>
</dbReference>
<dbReference type="Pfam" id="PF19866">
    <property type="entry name" value="DUF6339"/>
    <property type="match status" value="1"/>
</dbReference>
<accession>A0A1K1Q5B1</accession>
<dbReference type="AlphaFoldDB" id="A0A1K1Q5B1"/>
<dbReference type="EMBL" id="FPJG01000006">
    <property type="protein sequence ID" value="SFW54873.1"/>
    <property type="molecule type" value="Genomic_DNA"/>
</dbReference>
<protein>
    <submittedName>
        <fullName evidence="1">Uncharacterized protein</fullName>
    </submittedName>
</protein>
<dbReference type="InterPro" id="IPR045920">
    <property type="entry name" value="DUF6339"/>
</dbReference>
<name>A0A1K1Q5B1_9PSEU</name>
<evidence type="ECO:0000313" key="1">
    <source>
        <dbReference type="EMBL" id="SFW54873.1"/>
    </source>
</evidence>
<sequence length="301" mass="33118">MSPTAVDFPDVLGLLSDAAVTKHLSRSIQSGQEIPPRAALSRAAVMLPENETRWSVGPVRALVDEAMKRFEDSRARADAWLAPRLHATLRMTRAEAADSRLWNYLAMLVAPDYVVWRHGTSGLTRAARFSGSHFLQAFARLWWAAELFRDGADYQPVTSAFAYQDVVNSVMRLDVIDHRPTAAAIIRIVERLASEQVKNASDQINALSRAVNTAGSTLIFDVLAPDEPADNDALRDWIADSEHVPEVPWDRLPDGPADGTVARDSVDALVSLFEVLLAEAPRRDRSKKANDDSAEVSTTAH</sequence>
<dbReference type="OrthoDB" id="4606505at2"/>
<reference evidence="2" key="1">
    <citation type="submission" date="2016-11" db="EMBL/GenBank/DDBJ databases">
        <authorList>
            <person name="Varghese N."/>
            <person name="Submissions S."/>
        </authorList>
    </citation>
    <scope>NUCLEOTIDE SEQUENCE [LARGE SCALE GENOMIC DNA]</scope>
    <source>
        <strain evidence="2">DSM 44671</strain>
    </source>
</reference>